<feature type="transmembrane region" description="Helical" evidence="1">
    <location>
        <begin position="38"/>
        <end position="62"/>
    </location>
</feature>
<name>A0ABQ3C480_9GAMM</name>
<proteinExistence type="predicted"/>
<dbReference type="RefSeq" id="WP_189449084.1">
    <property type="nucleotide sequence ID" value="NZ_BMXY01000002.1"/>
</dbReference>
<feature type="transmembrane region" description="Helical" evidence="1">
    <location>
        <begin position="136"/>
        <end position="158"/>
    </location>
</feature>
<evidence type="ECO:0008006" key="4">
    <source>
        <dbReference type="Google" id="ProtNLM"/>
    </source>
</evidence>
<sequence length="170" mass="17624">MPLLIALLALAGVLLLGVVLGVAGLLRRPFRAPVWQPVFGFPLALRAVALLVAVLIAVSLAAWRHPEALQGLGYGLAVGLLLGGGAGATSGLRREGRSMRQRPNRVFMVLLAVAVLARALLAMAGGLASLPAGMQATLPMLGGLLLGYPLAHAVVLRLRLVRLARLRDAG</sequence>
<organism evidence="2 3">
    <name type="scientific">Cognatilysobacter xinjiangensis</name>
    <dbReference type="NCBI Taxonomy" id="546892"/>
    <lineage>
        <taxon>Bacteria</taxon>
        <taxon>Pseudomonadati</taxon>
        <taxon>Pseudomonadota</taxon>
        <taxon>Gammaproteobacteria</taxon>
        <taxon>Lysobacterales</taxon>
        <taxon>Lysobacteraceae</taxon>
        <taxon>Cognatilysobacter</taxon>
    </lineage>
</organism>
<feature type="transmembrane region" description="Helical" evidence="1">
    <location>
        <begin position="106"/>
        <end position="130"/>
    </location>
</feature>
<feature type="transmembrane region" description="Helical" evidence="1">
    <location>
        <begin position="6"/>
        <end position="26"/>
    </location>
</feature>
<evidence type="ECO:0000313" key="3">
    <source>
        <dbReference type="Proteomes" id="UP000643403"/>
    </source>
</evidence>
<keyword evidence="3" id="KW-1185">Reference proteome</keyword>
<reference evidence="3" key="1">
    <citation type="journal article" date="2019" name="Int. J. Syst. Evol. Microbiol.">
        <title>The Global Catalogue of Microorganisms (GCM) 10K type strain sequencing project: providing services to taxonomists for standard genome sequencing and annotation.</title>
        <authorList>
            <consortium name="The Broad Institute Genomics Platform"/>
            <consortium name="The Broad Institute Genome Sequencing Center for Infectious Disease"/>
            <person name="Wu L."/>
            <person name="Ma J."/>
        </authorList>
    </citation>
    <scope>NUCLEOTIDE SEQUENCE [LARGE SCALE GENOMIC DNA]</scope>
    <source>
        <strain evidence="3">KCTC 22558</strain>
    </source>
</reference>
<dbReference type="EMBL" id="BMXY01000002">
    <property type="protein sequence ID" value="GGZ64474.1"/>
    <property type="molecule type" value="Genomic_DNA"/>
</dbReference>
<gene>
    <name evidence="2" type="ORF">GCM10008101_17670</name>
</gene>
<protein>
    <recommendedName>
        <fullName evidence="4">DUF1453 domain-containing protein</fullName>
    </recommendedName>
</protein>
<keyword evidence="1" id="KW-0472">Membrane</keyword>
<keyword evidence="1" id="KW-0812">Transmembrane</keyword>
<comment type="caution">
    <text evidence="2">The sequence shown here is derived from an EMBL/GenBank/DDBJ whole genome shotgun (WGS) entry which is preliminary data.</text>
</comment>
<evidence type="ECO:0000256" key="1">
    <source>
        <dbReference type="SAM" id="Phobius"/>
    </source>
</evidence>
<dbReference type="Proteomes" id="UP000643403">
    <property type="component" value="Unassembled WGS sequence"/>
</dbReference>
<keyword evidence="1" id="KW-1133">Transmembrane helix</keyword>
<feature type="transmembrane region" description="Helical" evidence="1">
    <location>
        <begin position="74"/>
        <end position="94"/>
    </location>
</feature>
<accession>A0ABQ3C480</accession>
<evidence type="ECO:0000313" key="2">
    <source>
        <dbReference type="EMBL" id="GGZ64474.1"/>
    </source>
</evidence>